<dbReference type="PANTHER" id="PTHR28021">
    <property type="entry name" value="PRESEQUENCE TRANSLOCATED-ASSOCIATED MOTOR SUBUNIT PAM17, MITOCHONDRIAL"/>
    <property type="match status" value="1"/>
</dbReference>
<evidence type="ECO:0000256" key="1">
    <source>
        <dbReference type="ARBA" id="ARBA00004448"/>
    </source>
</evidence>
<feature type="transmembrane region" description="Helical" evidence="12">
    <location>
        <begin position="105"/>
        <end position="125"/>
    </location>
</feature>
<evidence type="ECO:0000256" key="10">
    <source>
        <dbReference type="ARBA" id="ARBA00023128"/>
    </source>
</evidence>
<comment type="function">
    <text evidence="12">Component of the PAM complex, a complex required for the translocation of transit peptide-containing proteins from the inner membrane into the mitochondrial matrix in an ATP-dependent manner.</text>
</comment>
<protein>
    <recommendedName>
        <fullName evidence="12">Presequence translocated-associated motor subunit PAM17</fullName>
    </recommendedName>
</protein>
<evidence type="ECO:0000256" key="11">
    <source>
        <dbReference type="ARBA" id="ARBA00023136"/>
    </source>
</evidence>
<comment type="similarity">
    <text evidence="2 12">Belongs to the PAM17 family.</text>
</comment>
<keyword evidence="10 12" id="KW-0496">Mitochondrion</keyword>
<evidence type="ECO:0000256" key="8">
    <source>
        <dbReference type="ARBA" id="ARBA00022989"/>
    </source>
</evidence>
<keyword evidence="6 12" id="KW-0653">Protein transport</keyword>
<evidence type="ECO:0000256" key="2">
    <source>
        <dbReference type="ARBA" id="ARBA00006837"/>
    </source>
</evidence>
<feature type="transmembrane region" description="Helical" evidence="12">
    <location>
        <begin position="145"/>
        <end position="171"/>
    </location>
</feature>
<keyword evidence="3 12" id="KW-0813">Transport</keyword>
<organism evidence="13 14">
    <name type="scientific">Golovinomyces cichoracearum</name>
    <dbReference type="NCBI Taxonomy" id="62708"/>
    <lineage>
        <taxon>Eukaryota</taxon>
        <taxon>Fungi</taxon>
        <taxon>Dikarya</taxon>
        <taxon>Ascomycota</taxon>
        <taxon>Pezizomycotina</taxon>
        <taxon>Leotiomycetes</taxon>
        <taxon>Erysiphales</taxon>
        <taxon>Erysiphaceae</taxon>
        <taxon>Golovinomyces</taxon>
    </lineage>
</organism>
<dbReference type="EMBL" id="MCBS01024938">
    <property type="protein sequence ID" value="RKF72096.1"/>
    <property type="molecule type" value="Genomic_DNA"/>
</dbReference>
<evidence type="ECO:0000313" key="13">
    <source>
        <dbReference type="EMBL" id="RKF72096.1"/>
    </source>
</evidence>
<comment type="subcellular location">
    <subcellularLocation>
        <location evidence="1 12">Mitochondrion inner membrane</location>
        <topology evidence="1 12">Multi-pass membrane protein</topology>
    </subcellularLocation>
</comment>
<dbReference type="AlphaFoldDB" id="A0A420IC15"/>
<keyword evidence="4 12" id="KW-0812">Transmembrane</keyword>
<dbReference type="PANTHER" id="PTHR28021:SF1">
    <property type="entry name" value="PRESEQUENCE TRANSLOCATED-ASSOCIATED MOTOR SUBUNIT PAM17, MITOCHONDRIAL"/>
    <property type="match status" value="1"/>
</dbReference>
<keyword evidence="5 12" id="KW-0999">Mitochondrion inner membrane</keyword>
<evidence type="ECO:0000256" key="9">
    <source>
        <dbReference type="ARBA" id="ARBA00023010"/>
    </source>
</evidence>
<dbReference type="GO" id="GO:0001405">
    <property type="term" value="C:PAM complex, Tim23 associated import motor"/>
    <property type="evidence" value="ECO:0007669"/>
    <property type="project" value="UniProtKB-UniRule"/>
</dbReference>
<proteinExistence type="inferred from homology"/>
<evidence type="ECO:0000256" key="5">
    <source>
        <dbReference type="ARBA" id="ARBA00022792"/>
    </source>
</evidence>
<keyword evidence="11 12" id="KW-0472">Membrane</keyword>
<sequence>MSVTTLVLRIAASVNQAKPSNLSRNFSSYSKVSPRKSQKPLNVAPKASELIFQRRTSPSFVRYTSSANSLPSVKDSKNSNTNSITARQPEIDWDDFFRLRKKRRLYQQFFSFGTGLGGVIGGVQILMHSNLDALLSISPIILDPIIGLGLITFTCGGLGWLMGPIAGTTLFNLTTRDYRVRLDEREREFFKRVRKYRVDPSTSSMANPVPDYYGEKIYSVQGYRQWLKDCRAYNKKRTTYLS</sequence>
<dbReference type="GO" id="GO:0030150">
    <property type="term" value="P:protein import into mitochondrial matrix"/>
    <property type="evidence" value="ECO:0007669"/>
    <property type="project" value="UniProtKB-UniRule"/>
</dbReference>
<keyword evidence="8 12" id="KW-1133">Transmembrane helix</keyword>
<name>A0A420IC15_9PEZI</name>
<accession>A0A420IC15</accession>
<reference evidence="13 14" key="1">
    <citation type="journal article" date="2018" name="BMC Genomics">
        <title>Comparative genome analyses reveal sequence features reflecting distinct modes of host-adaptation between dicot and monocot powdery mildew.</title>
        <authorList>
            <person name="Wu Y."/>
            <person name="Ma X."/>
            <person name="Pan Z."/>
            <person name="Kale S.D."/>
            <person name="Song Y."/>
            <person name="King H."/>
            <person name="Zhang Q."/>
            <person name="Presley C."/>
            <person name="Deng X."/>
            <person name="Wei C.I."/>
            <person name="Xiao S."/>
        </authorList>
    </citation>
    <scope>NUCLEOTIDE SEQUENCE [LARGE SCALE GENOMIC DNA]</scope>
    <source>
        <strain evidence="13">UMSG1</strain>
    </source>
</reference>
<comment type="caution">
    <text evidence="13">The sequence shown here is derived from an EMBL/GenBank/DDBJ whole genome shotgun (WGS) entry which is preliminary data.</text>
</comment>
<evidence type="ECO:0000256" key="7">
    <source>
        <dbReference type="ARBA" id="ARBA00022946"/>
    </source>
</evidence>
<evidence type="ECO:0000256" key="3">
    <source>
        <dbReference type="ARBA" id="ARBA00022448"/>
    </source>
</evidence>
<dbReference type="Proteomes" id="UP000285326">
    <property type="component" value="Unassembled WGS sequence"/>
</dbReference>
<keyword evidence="9 12" id="KW-0811">Translocation</keyword>
<evidence type="ECO:0000256" key="6">
    <source>
        <dbReference type="ARBA" id="ARBA00022927"/>
    </source>
</evidence>
<keyword evidence="7" id="KW-0809">Transit peptide</keyword>
<evidence type="ECO:0000256" key="12">
    <source>
        <dbReference type="RuleBase" id="RU367146"/>
    </source>
</evidence>
<comment type="subunit">
    <text evidence="12">Component of the PAM complex.</text>
</comment>
<evidence type="ECO:0000256" key="4">
    <source>
        <dbReference type="ARBA" id="ARBA00022692"/>
    </source>
</evidence>
<dbReference type="Pfam" id="PF08566">
    <property type="entry name" value="Pam17"/>
    <property type="match status" value="1"/>
</dbReference>
<dbReference type="InterPro" id="IPR013875">
    <property type="entry name" value="Pam17"/>
</dbReference>
<evidence type="ECO:0000313" key="14">
    <source>
        <dbReference type="Proteomes" id="UP000285326"/>
    </source>
</evidence>
<gene>
    <name evidence="13" type="ORF">GcM1_249179</name>
</gene>